<keyword evidence="1" id="KW-0805">Transcription regulation</keyword>
<dbReference type="Gene3D" id="3.40.50.2300">
    <property type="match status" value="2"/>
</dbReference>
<comment type="caution">
    <text evidence="5">The sequence shown here is derived from an EMBL/GenBank/DDBJ whole genome shotgun (WGS) entry which is preliminary data.</text>
</comment>
<dbReference type="GO" id="GO:0000976">
    <property type="term" value="F:transcription cis-regulatory region binding"/>
    <property type="evidence" value="ECO:0007669"/>
    <property type="project" value="TreeGrafter"/>
</dbReference>
<feature type="domain" description="Transcriptional regulator LacI/GalR-like sensor" evidence="4">
    <location>
        <begin position="5"/>
        <end position="69"/>
    </location>
</feature>
<accession>A0AAW8CQB9</accession>
<dbReference type="AlphaFoldDB" id="A0AAW8CQB9"/>
<name>A0AAW8CQB9_9PAST</name>
<gene>
    <name evidence="5" type="ORF">QJU78_01960</name>
</gene>
<dbReference type="EMBL" id="JASAYJ010000003">
    <property type="protein sequence ID" value="MDP8186547.1"/>
    <property type="molecule type" value="Genomic_DNA"/>
</dbReference>
<dbReference type="InterPro" id="IPR046335">
    <property type="entry name" value="LacI/GalR-like_sensor"/>
</dbReference>
<evidence type="ECO:0000256" key="3">
    <source>
        <dbReference type="ARBA" id="ARBA00023163"/>
    </source>
</evidence>
<evidence type="ECO:0000256" key="2">
    <source>
        <dbReference type="ARBA" id="ARBA00023125"/>
    </source>
</evidence>
<dbReference type="InterPro" id="IPR028082">
    <property type="entry name" value="Peripla_BP_I"/>
</dbReference>
<dbReference type="Pfam" id="PF13377">
    <property type="entry name" value="Peripla_BP_3"/>
    <property type="match status" value="1"/>
</dbReference>
<organism evidence="5 6">
    <name type="scientific">Pasteurella atlantica</name>
    <dbReference type="NCBI Taxonomy" id="2827233"/>
    <lineage>
        <taxon>Bacteria</taxon>
        <taxon>Pseudomonadati</taxon>
        <taxon>Pseudomonadota</taxon>
        <taxon>Gammaproteobacteria</taxon>
        <taxon>Pasteurellales</taxon>
        <taxon>Pasteurellaceae</taxon>
        <taxon>Pasteurella</taxon>
    </lineage>
</organism>
<reference evidence="5" key="1">
    <citation type="journal article" date="2023" name="Front. Microbiol.">
        <title>Phylogeography and host specificity of Pasteurellaceae pathogenic to sea-farmed fish in the north-east Atlantic.</title>
        <authorList>
            <person name="Gulla S."/>
            <person name="Colquhoun D.J."/>
            <person name="Olsen A.B."/>
            <person name="Spilsberg B."/>
            <person name="Lagesen K."/>
            <person name="Aakesson C.P."/>
            <person name="Strom S."/>
            <person name="Manji F."/>
            <person name="Birkbeck T.H."/>
            <person name="Nilsen H.K."/>
        </authorList>
    </citation>
    <scope>NUCLEOTIDE SEQUENCE</scope>
    <source>
        <strain evidence="5">VIB1234</strain>
    </source>
</reference>
<dbReference type="SUPFAM" id="SSF53822">
    <property type="entry name" value="Periplasmic binding protein-like I"/>
    <property type="match status" value="1"/>
</dbReference>
<evidence type="ECO:0000313" key="6">
    <source>
        <dbReference type="Proteomes" id="UP001230466"/>
    </source>
</evidence>
<evidence type="ECO:0000313" key="5">
    <source>
        <dbReference type="EMBL" id="MDP8186547.1"/>
    </source>
</evidence>
<evidence type="ECO:0000256" key="1">
    <source>
        <dbReference type="ARBA" id="ARBA00023015"/>
    </source>
</evidence>
<keyword evidence="2" id="KW-0238">DNA-binding</keyword>
<keyword evidence="3" id="KW-0804">Transcription</keyword>
<dbReference type="PANTHER" id="PTHR30146:SF145">
    <property type="entry name" value="RIBOSE OPERON REPRESSOR"/>
    <property type="match status" value="1"/>
</dbReference>
<proteinExistence type="predicted"/>
<dbReference type="PANTHER" id="PTHR30146">
    <property type="entry name" value="LACI-RELATED TRANSCRIPTIONAL REPRESSOR"/>
    <property type="match status" value="1"/>
</dbReference>
<dbReference type="GO" id="GO:0003700">
    <property type="term" value="F:DNA-binding transcription factor activity"/>
    <property type="evidence" value="ECO:0007669"/>
    <property type="project" value="TreeGrafter"/>
</dbReference>
<dbReference type="Proteomes" id="UP001230466">
    <property type="component" value="Unassembled WGS sequence"/>
</dbReference>
<sequence length="69" mass="7911">MAIMKDIAVIGYDDIHLAQFLSPPLTTIQQPKEFLAKKAVETLLDRIKNHHLTYKNIVLEPTLILRESI</sequence>
<evidence type="ECO:0000259" key="4">
    <source>
        <dbReference type="Pfam" id="PF13377"/>
    </source>
</evidence>
<protein>
    <submittedName>
        <fullName evidence="5">Substrate-binding domain-containing protein</fullName>
    </submittedName>
</protein>